<dbReference type="InterPro" id="IPR028082">
    <property type="entry name" value="Peripla_BP_I"/>
</dbReference>
<accession>A0AAC8Z2I9</accession>
<dbReference type="InterPro" id="IPR000843">
    <property type="entry name" value="HTH_LacI"/>
</dbReference>
<dbReference type="PANTHER" id="PTHR30146:SF153">
    <property type="entry name" value="LACTOSE OPERON REPRESSOR"/>
    <property type="match status" value="1"/>
</dbReference>
<dbReference type="SUPFAM" id="SSF47413">
    <property type="entry name" value="lambda repressor-like DNA-binding domains"/>
    <property type="match status" value="1"/>
</dbReference>
<dbReference type="PROSITE" id="PS00356">
    <property type="entry name" value="HTH_LACI_1"/>
    <property type="match status" value="1"/>
</dbReference>
<keyword evidence="1" id="KW-0805">Transcription regulation</keyword>
<dbReference type="PANTHER" id="PTHR30146">
    <property type="entry name" value="LACI-RELATED TRANSCRIPTIONAL REPRESSOR"/>
    <property type="match status" value="1"/>
</dbReference>
<evidence type="ECO:0000313" key="5">
    <source>
        <dbReference type="EMBL" id="AMU90596.1"/>
    </source>
</evidence>
<dbReference type="Gene3D" id="1.10.260.40">
    <property type="entry name" value="lambda repressor-like DNA-binding domains"/>
    <property type="match status" value="1"/>
</dbReference>
<reference evidence="5 6" key="2">
    <citation type="journal article" date="2016" name="Genome Announc.">
        <title>Complete Genome Sequence of Sphingopyxis macrogoltabida Strain 203N (NBRC 111659), a Polyethylene Glycol Degrader.</title>
        <authorList>
            <person name="Ohtsubo Y."/>
            <person name="Nonoyama S."/>
            <person name="Nagata Y."/>
            <person name="Numata M."/>
            <person name="Tsuchikane K."/>
            <person name="Hosoyama A."/>
            <person name="Yamazoe A."/>
            <person name="Tsuda M."/>
            <person name="Fujita N."/>
            <person name="Kawai F."/>
        </authorList>
    </citation>
    <scope>NUCLEOTIDE SEQUENCE [LARGE SCALE GENOMIC DNA]</scope>
    <source>
        <strain evidence="5 6">203N</strain>
    </source>
</reference>
<dbReference type="Gene3D" id="3.40.50.2300">
    <property type="match status" value="2"/>
</dbReference>
<dbReference type="InterPro" id="IPR010982">
    <property type="entry name" value="Lambda_DNA-bd_dom_sf"/>
</dbReference>
<evidence type="ECO:0000256" key="3">
    <source>
        <dbReference type="ARBA" id="ARBA00023163"/>
    </source>
</evidence>
<dbReference type="GO" id="GO:0000976">
    <property type="term" value="F:transcription cis-regulatory region binding"/>
    <property type="evidence" value="ECO:0007669"/>
    <property type="project" value="TreeGrafter"/>
</dbReference>
<evidence type="ECO:0000259" key="4">
    <source>
        <dbReference type="PROSITE" id="PS50932"/>
    </source>
</evidence>
<dbReference type="GO" id="GO:0003700">
    <property type="term" value="F:DNA-binding transcription factor activity"/>
    <property type="evidence" value="ECO:0007669"/>
    <property type="project" value="TreeGrafter"/>
</dbReference>
<feature type="domain" description="HTH lacI-type" evidence="4">
    <location>
        <begin position="12"/>
        <end position="66"/>
    </location>
</feature>
<dbReference type="Pfam" id="PF13377">
    <property type="entry name" value="Peripla_BP_3"/>
    <property type="match status" value="1"/>
</dbReference>
<dbReference type="EMBL" id="CP013344">
    <property type="protein sequence ID" value="AMU90596.1"/>
    <property type="molecule type" value="Genomic_DNA"/>
</dbReference>
<name>A0AAC8Z2I9_SPHMC</name>
<dbReference type="PROSITE" id="PS50932">
    <property type="entry name" value="HTH_LACI_2"/>
    <property type="match status" value="1"/>
</dbReference>
<dbReference type="InterPro" id="IPR046335">
    <property type="entry name" value="LacI/GalR-like_sensor"/>
</dbReference>
<dbReference type="CDD" id="cd01545">
    <property type="entry name" value="PBP1_SalR"/>
    <property type="match status" value="1"/>
</dbReference>
<dbReference type="PRINTS" id="PR00036">
    <property type="entry name" value="HTHLACI"/>
</dbReference>
<evidence type="ECO:0000313" key="6">
    <source>
        <dbReference type="Proteomes" id="UP000076088"/>
    </source>
</evidence>
<dbReference type="AlphaFoldDB" id="A0AAC8Z2I9"/>
<dbReference type="SMART" id="SM00354">
    <property type="entry name" value="HTH_LACI"/>
    <property type="match status" value="1"/>
</dbReference>
<reference evidence="6" key="1">
    <citation type="submission" date="2015-11" db="EMBL/GenBank/DDBJ databases">
        <title>Complete genome sequence of a polyethylene-glycol degrader Sphingopyxis macrogoltabida 203N (NBRC 111659).</title>
        <authorList>
            <person name="Yoshiyuki O."/>
            <person name="Shouta N."/>
            <person name="Nagata Y."/>
            <person name="Numata M."/>
            <person name="Tsuchikane K."/>
            <person name="Hosoyama A."/>
            <person name="Yamazoe A."/>
            <person name="Tsuda M."/>
            <person name="Fujita N."/>
            <person name="Kawai F."/>
        </authorList>
    </citation>
    <scope>NUCLEOTIDE SEQUENCE [LARGE SCALE GENOMIC DNA]</scope>
    <source>
        <strain evidence="6">203N</strain>
    </source>
</reference>
<evidence type="ECO:0000256" key="1">
    <source>
        <dbReference type="ARBA" id="ARBA00023015"/>
    </source>
</evidence>
<dbReference type="SUPFAM" id="SSF53822">
    <property type="entry name" value="Periplasmic binding protein-like I"/>
    <property type="match status" value="1"/>
</dbReference>
<keyword evidence="3" id="KW-0804">Transcription</keyword>
<organism evidence="5 6">
    <name type="scientific">Sphingopyxis macrogoltabida</name>
    <name type="common">Sphingomonas macrogoltabidus</name>
    <dbReference type="NCBI Taxonomy" id="33050"/>
    <lineage>
        <taxon>Bacteria</taxon>
        <taxon>Pseudomonadati</taxon>
        <taxon>Pseudomonadota</taxon>
        <taxon>Alphaproteobacteria</taxon>
        <taxon>Sphingomonadales</taxon>
        <taxon>Sphingomonadaceae</taxon>
        <taxon>Sphingopyxis</taxon>
    </lineage>
</organism>
<dbReference type="RefSeq" id="WP_054729716.1">
    <property type="nucleotide sequence ID" value="NZ_CP009429.1"/>
</dbReference>
<proteinExistence type="predicted"/>
<dbReference type="CDD" id="cd01392">
    <property type="entry name" value="HTH_LacI"/>
    <property type="match status" value="1"/>
</dbReference>
<dbReference type="Proteomes" id="UP000076088">
    <property type="component" value="Chromosome"/>
</dbReference>
<keyword evidence="6" id="KW-1185">Reference proteome</keyword>
<keyword evidence="2" id="KW-0238">DNA-binding</keyword>
<dbReference type="Pfam" id="PF00356">
    <property type="entry name" value="LacI"/>
    <property type="match status" value="1"/>
</dbReference>
<gene>
    <name evidence="5" type="ORF">ATM17_16350</name>
</gene>
<sequence length="342" mass="36673">MKPIVTDVKKPATLDDVAAIAGVSAKTVSRVVNRNANVSAATRERIEAAIRETGYRVNQAARSLAASRSFLIGAFMPHLSSYYFAEIFRGAAKACRQYGYHLVLEEFDHGVDSIVDRYEQGLRGAHCDALILTPPVCDDEKLLDALDRDGLPYVRIAPGKQAGRSIAVAADERQGVRELARHLWDSGRRRFAVVAGPADHAAAMVREQAFCEALAELGCDPASILLTRIDLHESISEAGREASLELLRGAATLPDAIFAFNDEIAVGTIAAIRELGLSVPGDIAVAGFDNSNIAELMWPPLTTVHQPIADLAFRAVSIIADANQPGDGNLLLPTNLVVRGTS</sequence>
<evidence type="ECO:0000256" key="2">
    <source>
        <dbReference type="ARBA" id="ARBA00023125"/>
    </source>
</evidence>
<protein>
    <recommendedName>
        <fullName evidence="4">HTH lacI-type domain-containing protein</fullName>
    </recommendedName>
</protein>